<comment type="caution">
    <text evidence="2">The sequence shown here is derived from an EMBL/GenBank/DDBJ whole genome shotgun (WGS) entry which is preliminary data.</text>
</comment>
<feature type="region of interest" description="Disordered" evidence="1">
    <location>
        <begin position="111"/>
        <end position="150"/>
    </location>
</feature>
<dbReference type="Proteomes" id="UP000437017">
    <property type="component" value="Unassembled WGS sequence"/>
</dbReference>
<protein>
    <submittedName>
        <fullName evidence="2">Uncharacterized protein</fullName>
    </submittedName>
</protein>
<accession>A0A643C1U9</accession>
<evidence type="ECO:0000313" key="3">
    <source>
        <dbReference type="Proteomes" id="UP000437017"/>
    </source>
</evidence>
<evidence type="ECO:0000313" key="2">
    <source>
        <dbReference type="EMBL" id="KAB0394239.1"/>
    </source>
</evidence>
<evidence type="ECO:0000256" key="1">
    <source>
        <dbReference type="SAM" id="MobiDB-lite"/>
    </source>
</evidence>
<dbReference type="AlphaFoldDB" id="A0A643C1U9"/>
<feature type="non-terminal residue" evidence="2">
    <location>
        <position position="1"/>
    </location>
</feature>
<gene>
    <name evidence="2" type="ORF">E2I00_014527</name>
</gene>
<name>A0A643C1U9_BALPH</name>
<sequence length="182" mass="21000">SLEDTKKQKRKGIKTWQRLAKAKSFVVGPGQMITSISTLLKNYLDYNKMLKNIFQNKEKNLLKTSSMNSNSNDDSMDLFVKGLPQNKENHYKQKNQYQLLLKTDRFDFEYSSSDRSPITRSPLKALEHTDEQKTEDPKPTQTLINAPPETLQSPHLILKDITNVNLSPVVKNQKIKSFSKKE</sequence>
<reference evidence="2 3" key="1">
    <citation type="journal article" date="2019" name="PLoS ONE">
        <title>Genomic analyses reveal an absence of contemporary introgressive admixture between fin whales and blue whales, despite known hybrids.</title>
        <authorList>
            <person name="Westbury M.V."/>
            <person name="Petersen B."/>
            <person name="Lorenzen E.D."/>
        </authorList>
    </citation>
    <scope>NUCLEOTIDE SEQUENCE [LARGE SCALE GENOMIC DNA]</scope>
    <source>
        <strain evidence="2">FinWhale-01</strain>
    </source>
</reference>
<dbReference type="EMBL" id="SGJD01002867">
    <property type="protein sequence ID" value="KAB0394239.1"/>
    <property type="molecule type" value="Genomic_DNA"/>
</dbReference>
<dbReference type="OrthoDB" id="9901374at2759"/>
<organism evidence="2 3">
    <name type="scientific">Balaenoptera physalus</name>
    <name type="common">Fin whale</name>
    <name type="synonym">Balaena physalus</name>
    <dbReference type="NCBI Taxonomy" id="9770"/>
    <lineage>
        <taxon>Eukaryota</taxon>
        <taxon>Metazoa</taxon>
        <taxon>Chordata</taxon>
        <taxon>Craniata</taxon>
        <taxon>Vertebrata</taxon>
        <taxon>Euteleostomi</taxon>
        <taxon>Mammalia</taxon>
        <taxon>Eutheria</taxon>
        <taxon>Laurasiatheria</taxon>
        <taxon>Artiodactyla</taxon>
        <taxon>Whippomorpha</taxon>
        <taxon>Cetacea</taxon>
        <taxon>Mysticeti</taxon>
        <taxon>Balaenopteridae</taxon>
        <taxon>Balaenoptera</taxon>
    </lineage>
</organism>
<keyword evidence="3" id="KW-1185">Reference proteome</keyword>
<proteinExistence type="predicted"/>
<feature type="compositionally biased region" description="Basic and acidic residues" evidence="1">
    <location>
        <begin position="125"/>
        <end position="138"/>
    </location>
</feature>